<dbReference type="Pfam" id="PF00144">
    <property type="entry name" value="Beta-lactamase"/>
    <property type="match status" value="1"/>
</dbReference>
<keyword evidence="1" id="KW-0812">Transmembrane</keyword>
<dbReference type="InterPro" id="IPR050491">
    <property type="entry name" value="AmpC-like"/>
</dbReference>
<comment type="caution">
    <text evidence="4">The sequence shown here is derived from an EMBL/GenBank/DDBJ whole genome shotgun (WGS) entry which is preliminary data.</text>
</comment>
<organism evidence="4 5">
    <name type="scientific">Pseudoxanthomonas gei</name>
    <dbReference type="NCBI Taxonomy" id="1383030"/>
    <lineage>
        <taxon>Bacteria</taxon>
        <taxon>Pseudomonadati</taxon>
        <taxon>Pseudomonadota</taxon>
        <taxon>Gammaproteobacteria</taxon>
        <taxon>Lysobacterales</taxon>
        <taxon>Lysobacteraceae</taxon>
        <taxon>Pseudoxanthomonas</taxon>
    </lineage>
</organism>
<evidence type="ECO:0000313" key="4">
    <source>
        <dbReference type="EMBL" id="NDK39044.1"/>
    </source>
</evidence>
<feature type="signal peptide" evidence="2">
    <location>
        <begin position="1"/>
        <end position="18"/>
    </location>
</feature>
<feature type="domain" description="Beta-lactamase-related" evidence="3">
    <location>
        <begin position="23"/>
        <end position="320"/>
    </location>
</feature>
<feature type="transmembrane region" description="Helical" evidence="1">
    <location>
        <begin position="351"/>
        <end position="374"/>
    </location>
</feature>
<name>A0ABX0ABV5_9GAMM</name>
<keyword evidence="1" id="KW-1133">Transmembrane helix</keyword>
<gene>
    <name evidence="4" type="ORF">DT603_09345</name>
</gene>
<dbReference type="EMBL" id="QOVG01000005">
    <property type="protein sequence ID" value="NDK39044.1"/>
    <property type="molecule type" value="Genomic_DNA"/>
</dbReference>
<dbReference type="InterPro" id="IPR012338">
    <property type="entry name" value="Beta-lactam/transpept-like"/>
</dbReference>
<dbReference type="Gene3D" id="3.40.710.10">
    <property type="entry name" value="DD-peptidase/beta-lactamase superfamily"/>
    <property type="match status" value="1"/>
</dbReference>
<dbReference type="SUPFAM" id="SSF56601">
    <property type="entry name" value="beta-lactamase/transpeptidase-like"/>
    <property type="match status" value="1"/>
</dbReference>
<evidence type="ECO:0000256" key="1">
    <source>
        <dbReference type="SAM" id="Phobius"/>
    </source>
</evidence>
<sequence>MKLLLALLLLPVSLSVSAAMPEVDRYVEAKMADHLIPGLALVVIREGKVVHRRGFGELGTAQPIIIGSLSKAFTATAVMTLVEAGKIDLDAPMQRYLPASTFDDPGMAGVTVRQLLNQTSGLPADAPRADGHDASLAAHVAALRGVRLVSTPGTQHLYSSPNYQLLGRIVEVVSGESFGDYVQRRVLDPLQMTSSSTKGAGNAAPGHNLWWGWAGPSTYRWEPGRLPTASIVASADDLSRFVLWQLGGEPRILSDESRALLHRGVGKSEYFSYAMGWREGTTAGVPSLWHGGAVPSYRGAVVMIPQSRSGVIVLTNMSTMFADHTREIAAGVVASMEQGPRPEGFRPLRQVYALVAVGSLLLLGFAVHGLVRALRQPGGKEKWKIIAFDLLLPLAAIVVAPRIFHVSYRAMWEGAPDITLTVAVAVLLGVVAAVFKLVRRQDTVIGRT</sequence>
<dbReference type="InterPro" id="IPR001466">
    <property type="entry name" value="Beta-lactam-related"/>
</dbReference>
<dbReference type="PANTHER" id="PTHR46825:SF8">
    <property type="entry name" value="BETA-LACTAMASE-RELATED"/>
    <property type="match status" value="1"/>
</dbReference>
<dbReference type="Proteomes" id="UP001429354">
    <property type="component" value="Unassembled WGS sequence"/>
</dbReference>
<keyword evidence="1" id="KW-0472">Membrane</keyword>
<evidence type="ECO:0000256" key="2">
    <source>
        <dbReference type="SAM" id="SignalP"/>
    </source>
</evidence>
<dbReference type="GO" id="GO:0016787">
    <property type="term" value="F:hydrolase activity"/>
    <property type="evidence" value="ECO:0007669"/>
    <property type="project" value="UniProtKB-KW"/>
</dbReference>
<feature type="transmembrane region" description="Helical" evidence="1">
    <location>
        <begin position="418"/>
        <end position="438"/>
    </location>
</feature>
<keyword evidence="2" id="KW-0732">Signal</keyword>
<protein>
    <submittedName>
        <fullName evidence="4">Class A beta-lactamase-related serine hydrolase</fullName>
    </submittedName>
</protein>
<keyword evidence="5" id="KW-1185">Reference proteome</keyword>
<keyword evidence="4" id="KW-0378">Hydrolase</keyword>
<feature type="transmembrane region" description="Helical" evidence="1">
    <location>
        <begin position="386"/>
        <end position="406"/>
    </location>
</feature>
<accession>A0ABX0ABV5</accession>
<evidence type="ECO:0000313" key="5">
    <source>
        <dbReference type="Proteomes" id="UP001429354"/>
    </source>
</evidence>
<feature type="chain" id="PRO_5046284660" evidence="2">
    <location>
        <begin position="19"/>
        <end position="448"/>
    </location>
</feature>
<proteinExistence type="predicted"/>
<dbReference type="PANTHER" id="PTHR46825">
    <property type="entry name" value="D-ALANYL-D-ALANINE-CARBOXYPEPTIDASE/ENDOPEPTIDASE AMPH"/>
    <property type="match status" value="1"/>
</dbReference>
<dbReference type="RefSeq" id="WP_162349614.1">
    <property type="nucleotide sequence ID" value="NZ_QOVG01000005.1"/>
</dbReference>
<evidence type="ECO:0000259" key="3">
    <source>
        <dbReference type="Pfam" id="PF00144"/>
    </source>
</evidence>
<reference evidence="4 5" key="1">
    <citation type="submission" date="2018-07" db="EMBL/GenBank/DDBJ databases">
        <title>Whole genome Sequencing of Pseudoxanthomonas gei KCTC 32298 (T).</title>
        <authorList>
            <person name="Kumar S."/>
            <person name="Bansal K."/>
            <person name="Kaur A."/>
            <person name="Patil P."/>
            <person name="Sharma S."/>
            <person name="Patil P.B."/>
        </authorList>
    </citation>
    <scope>NUCLEOTIDE SEQUENCE [LARGE SCALE GENOMIC DNA]</scope>
    <source>
        <strain evidence="4 5">KCTC 32298</strain>
    </source>
</reference>